<dbReference type="Proteomes" id="UP001595953">
    <property type="component" value="Unassembled WGS sequence"/>
</dbReference>
<evidence type="ECO:0000256" key="1">
    <source>
        <dbReference type="SAM" id="Phobius"/>
    </source>
</evidence>
<evidence type="ECO:0000313" key="3">
    <source>
        <dbReference type="Proteomes" id="UP001595953"/>
    </source>
</evidence>
<name>A0ABV9N2Y5_9FLAO</name>
<evidence type="ECO:0000313" key="2">
    <source>
        <dbReference type="EMBL" id="MFC4721794.1"/>
    </source>
</evidence>
<proteinExistence type="predicted"/>
<feature type="transmembrane region" description="Helical" evidence="1">
    <location>
        <begin position="107"/>
        <end position="124"/>
    </location>
</feature>
<comment type="caution">
    <text evidence="2">The sequence shown here is derived from an EMBL/GenBank/DDBJ whole genome shotgun (WGS) entry which is preliminary data.</text>
</comment>
<keyword evidence="1" id="KW-0812">Transmembrane</keyword>
<dbReference type="RefSeq" id="WP_387961747.1">
    <property type="nucleotide sequence ID" value="NZ_JBHSGP010000008.1"/>
</dbReference>
<keyword evidence="3" id="KW-1185">Reference proteome</keyword>
<reference evidence="3" key="1">
    <citation type="journal article" date="2019" name="Int. J. Syst. Evol. Microbiol.">
        <title>The Global Catalogue of Microorganisms (GCM) 10K type strain sequencing project: providing services to taxonomists for standard genome sequencing and annotation.</title>
        <authorList>
            <consortium name="The Broad Institute Genomics Platform"/>
            <consortium name="The Broad Institute Genome Sequencing Center for Infectious Disease"/>
            <person name="Wu L."/>
            <person name="Ma J."/>
        </authorList>
    </citation>
    <scope>NUCLEOTIDE SEQUENCE [LARGE SCALE GENOMIC DNA]</scope>
    <source>
        <strain evidence="3">CCUG 63682</strain>
    </source>
</reference>
<organism evidence="2 3">
    <name type="scientific">Geojedonia litorea</name>
    <dbReference type="NCBI Taxonomy" id="1268269"/>
    <lineage>
        <taxon>Bacteria</taxon>
        <taxon>Pseudomonadati</taxon>
        <taxon>Bacteroidota</taxon>
        <taxon>Flavobacteriia</taxon>
        <taxon>Flavobacteriales</taxon>
        <taxon>Flavobacteriaceae</taxon>
        <taxon>Geojedonia</taxon>
    </lineage>
</organism>
<gene>
    <name evidence="2" type="ORF">ACFO5O_05655</name>
</gene>
<keyword evidence="1" id="KW-1133">Transmembrane helix</keyword>
<protein>
    <submittedName>
        <fullName evidence="2">Uncharacterized protein</fullName>
    </submittedName>
</protein>
<feature type="transmembrane region" description="Helical" evidence="1">
    <location>
        <begin position="82"/>
        <end position="101"/>
    </location>
</feature>
<keyword evidence="1" id="KW-0472">Membrane</keyword>
<feature type="transmembrane region" description="Helical" evidence="1">
    <location>
        <begin position="41"/>
        <end position="62"/>
    </location>
</feature>
<sequence>MKQRTKILFFILEIISGIAIGIIGMRLITPEKPIFDLNLSIILGFLSIYAFALIGIGIPGYFHSRIIDQNKTYGTGIKKAAIGLLIGMVLGLILSAVTSGFLPHGMAAFTIPVLTTILCGVIGFNKGIKTFANKV</sequence>
<dbReference type="EMBL" id="JBHSGP010000008">
    <property type="protein sequence ID" value="MFC4721794.1"/>
    <property type="molecule type" value="Genomic_DNA"/>
</dbReference>
<feature type="transmembrane region" description="Helical" evidence="1">
    <location>
        <begin position="7"/>
        <end position="29"/>
    </location>
</feature>
<accession>A0ABV9N2Y5</accession>